<feature type="compositionally biased region" description="Basic and acidic residues" evidence="1">
    <location>
        <begin position="85"/>
        <end position="94"/>
    </location>
</feature>
<protein>
    <submittedName>
        <fullName evidence="2">Uncharacterized protein</fullName>
    </submittedName>
</protein>
<feature type="compositionally biased region" description="Polar residues" evidence="1">
    <location>
        <begin position="24"/>
        <end position="43"/>
    </location>
</feature>
<evidence type="ECO:0000256" key="1">
    <source>
        <dbReference type="SAM" id="MobiDB-lite"/>
    </source>
</evidence>
<feature type="compositionally biased region" description="Polar residues" evidence="1">
    <location>
        <begin position="100"/>
        <end position="109"/>
    </location>
</feature>
<feature type="compositionally biased region" description="Polar residues" evidence="1">
    <location>
        <begin position="64"/>
        <end position="74"/>
    </location>
</feature>
<organism evidence="2 3">
    <name type="scientific">Oryzias melastigma</name>
    <name type="common">Marine medaka</name>
    <dbReference type="NCBI Taxonomy" id="30732"/>
    <lineage>
        <taxon>Eukaryota</taxon>
        <taxon>Metazoa</taxon>
        <taxon>Chordata</taxon>
        <taxon>Craniata</taxon>
        <taxon>Vertebrata</taxon>
        <taxon>Euteleostomi</taxon>
        <taxon>Actinopterygii</taxon>
        <taxon>Neopterygii</taxon>
        <taxon>Teleostei</taxon>
        <taxon>Neoteleostei</taxon>
        <taxon>Acanthomorphata</taxon>
        <taxon>Ovalentaria</taxon>
        <taxon>Atherinomorphae</taxon>
        <taxon>Beloniformes</taxon>
        <taxon>Adrianichthyidae</taxon>
        <taxon>Oryziinae</taxon>
        <taxon>Oryzias</taxon>
    </lineage>
</organism>
<evidence type="ECO:0000313" key="2">
    <source>
        <dbReference type="EMBL" id="KAF6739384.1"/>
    </source>
</evidence>
<accession>A0A834FRY8</accession>
<sequence>MFPSAGRREAQEDTPTPWIGGGRRSSSVLVTVSDVGSKSQLNMSVSEETKEEEEQEEQEGSSSAGCQSLISGTSEEPRCFGSDPSDTKRQRSQEEPGCVSTKSNWSKTIFENFASGSKEMTRGDVSGEDRLSSQHSDLEHPASVHGVSASILPSCSDSSRPQEDVPATTVEMMEAAEKI</sequence>
<dbReference type="Proteomes" id="UP000646548">
    <property type="component" value="Unassembled WGS sequence"/>
</dbReference>
<feature type="compositionally biased region" description="Acidic residues" evidence="1">
    <location>
        <begin position="49"/>
        <end position="59"/>
    </location>
</feature>
<feature type="region of interest" description="Disordered" evidence="1">
    <location>
        <begin position="1"/>
        <end position="167"/>
    </location>
</feature>
<dbReference type="EMBL" id="WKFB01000006">
    <property type="protein sequence ID" value="KAF6739384.1"/>
    <property type="molecule type" value="Genomic_DNA"/>
</dbReference>
<comment type="caution">
    <text evidence="2">The sequence shown here is derived from an EMBL/GenBank/DDBJ whole genome shotgun (WGS) entry which is preliminary data.</text>
</comment>
<reference evidence="2" key="1">
    <citation type="journal article" name="BMC Genomics">
        <title>Long-read sequencing and de novo genome assembly of marine medaka (Oryzias melastigma).</title>
        <authorList>
            <person name="Liang P."/>
            <person name="Saqib H.S.A."/>
            <person name="Ni X."/>
            <person name="Shen Y."/>
        </authorList>
    </citation>
    <scope>NUCLEOTIDE SEQUENCE</scope>
    <source>
        <strain evidence="2">Bigg-433</strain>
    </source>
</reference>
<dbReference type="AlphaFoldDB" id="A0A834FRY8"/>
<feature type="compositionally biased region" description="Basic and acidic residues" evidence="1">
    <location>
        <begin position="1"/>
        <end position="11"/>
    </location>
</feature>
<evidence type="ECO:0000313" key="3">
    <source>
        <dbReference type="Proteomes" id="UP000646548"/>
    </source>
</evidence>
<name>A0A834FRY8_ORYME</name>
<feature type="compositionally biased region" description="Basic and acidic residues" evidence="1">
    <location>
        <begin position="119"/>
        <end position="142"/>
    </location>
</feature>
<gene>
    <name evidence="2" type="ORF">FQA47_018211</name>
</gene>
<proteinExistence type="predicted"/>